<dbReference type="Proteomes" id="UP000015103">
    <property type="component" value="Unassembled WGS sequence"/>
</dbReference>
<dbReference type="SUPFAM" id="SSF50814">
    <property type="entry name" value="Lipocalins"/>
    <property type="match status" value="1"/>
</dbReference>
<dbReference type="HOGENOM" id="CLU_117833_0_0_1"/>
<evidence type="ECO:0000256" key="1">
    <source>
        <dbReference type="ARBA" id="ARBA00004613"/>
    </source>
</evidence>
<dbReference type="GO" id="GO:0030682">
    <property type="term" value="P:symbiont-mediated perturbation of host defenses"/>
    <property type="evidence" value="ECO:0007669"/>
    <property type="project" value="InterPro"/>
</dbReference>
<evidence type="ECO:0000313" key="6">
    <source>
        <dbReference type="Proteomes" id="UP000015103"/>
    </source>
</evidence>
<dbReference type="Pfam" id="PF03973">
    <property type="entry name" value="Triabin"/>
    <property type="match status" value="1"/>
</dbReference>
<evidence type="ECO:0000313" key="5">
    <source>
        <dbReference type="EnsemblMetazoa" id="RPRC000418-PA"/>
    </source>
</evidence>
<dbReference type="EMBL" id="ACPB03023243">
    <property type="status" value="NOT_ANNOTATED_CDS"/>
    <property type="molecule type" value="Genomic_DNA"/>
</dbReference>
<keyword evidence="3" id="KW-0732">Signal</keyword>
<organism evidence="5 6">
    <name type="scientific">Rhodnius prolixus</name>
    <name type="common">Triatomid bug</name>
    <dbReference type="NCBI Taxonomy" id="13249"/>
    <lineage>
        <taxon>Eukaryota</taxon>
        <taxon>Metazoa</taxon>
        <taxon>Ecdysozoa</taxon>
        <taxon>Arthropoda</taxon>
        <taxon>Hexapoda</taxon>
        <taxon>Insecta</taxon>
        <taxon>Pterygota</taxon>
        <taxon>Neoptera</taxon>
        <taxon>Paraneoptera</taxon>
        <taxon>Hemiptera</taxon>
        <taxon>Heteroptera</taxon>
        <taxon>Panheteroptera</taxon>
        <taxon>Cimicomorpha</taxon>
        <taxon>Reduviidae</taxon>
        <taxon>Triatominae</taxon>
        <taxon>Rhodnius</taxon>
    </lineage>
</organism>
<dbReference type="InterPro" id="IPR012674">
    <property type="entry name" value="Calycin"/>
</dbReference>
<dbReference type="InParanoid" id="T1H8R9"/>
<dbReference type="EnsemblMetazoa" id="RPRC000418-RA">
    <property type="protein sequence ID" value="RPRC000418-PA"/>
    <property type="gene ID" value="RPRC000418"/>
</dbReference>
<dbReference type="RefSeq" id="XP_073969208.1">
    <property type="nucleotide sequence ID" value="XM_074113107.1"/>
</dbReference>
<proteinExistence type="inferred from homology"/>
<sequence length="199" mass="22826">MKIIITVIFCVILTQAYFQQILNSCLEVPGMPNFDSKKYFQGTWYITHVQHGIPSSVCRTIKSSLKPDGSLEQITYGYSLYGTLKRFYKIECNDKESSFLQKGNVSLVCLIMLDTINAEKMFHIKGVVIETDYDHFSIFYRCAWDAENIGDNVVILSREKSAYPADVEPKLEEALENFGLSINDFISRDDFDCKTHPEE</sequence>
<comment type="similarity">
    <text evidence="4">Belongs to the calycin superfamily. Triabin family.</text>
</comment>
<keyword evidence="6" id="KW-1185">Reference proteome</keyword>
<accession>T1H8R9</accession>
<keyword evidence="2" id="KW-0964">Secreted</keyword>
<comment type="subcellular location">
    <subcellularLocation>
        <location evidence="1">Secreted</location>
    </subcellularLocation>
</comment>
<evidence type="ECO:0000256" key="2">
    <source>
        <dbReference type="ARBA" id="ARBA00022525"/>
    </source>
</evidence>
<dbReference type="AlphaFoldDB" id="T1H8R9"/>
<dbReference type="CDD" id="cd19423">
    <property type="entry name" value="lipocalin_LTBP1-like"/>
    <property type="match status" value="1"/>
</dbReference>
<dbReference type="GO" id="GO:0005576">
    <property type="term" value="C:extracellular region"/>
    <property type="evidence" value="ECO:0007669"/>
    <property type="project" value="UniProtKB-SubCell"/>
</dbReference>
<dbReference type="EMBL" id="ACPB03023242">
    <property type="status" value="NOT_ANNOTATED_CDS"/>
    <property type="molecule type" value="Genomic_DNA"/>
</dbReference>
<dbReference type="GeneID" id="141446565"/>
<evidence type="ECO:0000256" key="3">
    <source>
        <dbReference type="ARBA" id="ARBA00022729"/>
    </source>
</evidence>
<reference evidence="5" key="1">
    <citation type="submission" date="2015-05" db="UniProtKB">
        <authorList>
            <consortium name="EnsemblMetazoa"/>
        </authorList>
    </citation>
    <scope>IDENTIFICATION</scope>
</reference>
<dbReference type="InterPro" id="IPR005657">
    <property type="entry name" value="Triabi/Procalin"/>
</dbReference>
<evidence type="ECO:0000256" key="4">
    <source>
        <dbReference type="ARBA" id="ARBA00034121"/>
    </source>
</evidence>
<dbReference type="VEuPathDB" id="VectorBase:RPRC000418"/>
<dbReference type="Gene3D" id="2.40.128.20">
    <property type="match status" value="1"/>
</dbReference>
<name>T1H8R9_RHOPR</name>
<protein>
    <submittedName>
        <fullName evidence="5">Uncharacterized protein</fullName>
    </submittedName>
</protein>